<dbReference type="PANTHER" id="PTHR46461">
    <property type="entry name" value="KELCH DOMAIN-CONTAINING PROTEIN 3"/>
    <property type="match status" value="1"/>
</dbReference>
<dbReference type="InterPro" id="IPR015915">
    <property type="entry name" value="Kelch-typ_b-propeller"/>
</dbReference>
<sequence>MIVWGGVGSLGMTSTGARFDLNNVGTDPWSSTTTTAAPLSRTDHTAIWTGTTMIVWGGDTVSLGLTNTGGRYIPSAAGGSWMATANTSGLLGRRLHTAVWTGAPNSETIIWGGLTDIGVVRDGARYRPATNSWVAITLSGAPTARFDHTAVWTGSEMIIWGGDPGGGLGFTNSGGRYRLASGDWRSVSNLNAPTARTSHTAIWTGTEMIIWGGDDGFGARLDGARYNPATDTWTSMQNAPIARNGHKAIWTGTEMIVWGGEVSDNSGAAYNPAHDTWRSITIVGAPSGRTGHTAVWTGSEMIVWGGSDNAGATSTGGRYAP</sequence>
<dbReference type="GO" id="GO:0003682">
    <property type="term" value="F:chromatin binding"/>
    <property type="evidence" value="ECO:0007669"/>
    <property type="project" value="InterPro"/>
</dbReference>
<organism evidence="1 2">
    <name type="scientific">Candidatus Muproteobacteria bacterium RBG_16_60_9</name>
    <dbReference type="NCBI Taxonomy" id="1817755"/>
    <lineage>
        <taxon>Bacteria</taxon>
        <taxon>Pseudomonadati</taxon>
        <taxon>Pseudomonadota</taxon>
        <taxon>Candidatus Muproteobacteria</taxon>
    </lineage>
</organism>
<accession>A0A1F6UX17</accession>
<proteinExistence type="predicted"/>
<dbReference type="SUPFAM" id="SSF117281">
    <property type="entry name" value="Kelch motif"/>
    <property type="match status" value="2"/>
</dbReference>
<reference evidence="1 2" key="1">
    <citation type="journal article" date="2016" name="Nat. Commun.">
        <title>Thousands of microbial genomes shed light on interconnected biogeochemical processes in an aquifer system.</title>
        <authorList>
            <person name="Anantharaman K."/>
            <person name="Brown C.T."/>
            <person name="Hug L.A."/>
            <person name="Sharon I."/>
            <person name="Castelle C.J."/>
            <person name="Probst A.J."/>
            <person name="Thomas B.C."/>
            <person name="Singh A."/>
            <person name="Wilkins M.J."/>
            <person name="Karaoz U."/>
            <person name="Brodie E.L."/>
            <person name="Williams K.H."/>
            <person name="Hubbard S.S."/>
            <person name="Banfield J.F."/>
        </authorList>
    </citation>
    <scope>NUCLEOTIDE SEQUENCE [LARGE SCALE GENOMIC DNA]</scope>
</reference>
<dbReference type="Pfam" id="PF24681">
    <property type="entry name" value="Kelch_KLHDC2_KLHL20_DRC7"/>
    <property type="match status" value="1"/>
</dbReference>
<dbReference type="PANTHER" id="PTHR46461:SF1">
    <property type="entry name" value="KELCH DOMAIN-CONTAINING PROTEIN 3"/>
    <property type="match status" value="1"/>
</dbReference>
<dbReference type="AlphaFoldDB" id="A0A1F6UX17"/>
<evidence type="ECO:0008006" key="3">
    <source>
        <dbReference type="Google" id="ProtNLM"/>
    </source>
</evidence>
<evidence type="ECO:0000313" key="2">
    <source>
        <dbReference type="Proteomes" id="UP000179076"/>
    </source>
</evidence>
<dbReference type="Proteomes" id="UP000179076">
    <property type="component" value="Unassembled WGS sequence"/>
</dbReference>
<dbReference type="InterPro" id="IPR052637">
    <property type="entry name" value="KLHDC3-like"/>
</dbReference>
<dbReference type="Gene3D" id="2.120.10.80">
    <property type="entry name" value="Kelch-type beta propeller"/>
    <property type="match status" value="2"/>
</dbReference>
<comment type="caution">
    <text evidence="1">The sequence shown here is derived from an EMBL/GenBank/DDBJ whole genome shotgun (WGS) entry which is preliminary data.</text>
</comment>
<evidence type="ECO:0000313" key="1">
    <source>
        <dbReference type="EMBL" id="OGI61955.1"/>
    </source>
</evidence>
<protein>
    <recommendedName>
        <fullName evidence="3">Galactose oxidase</fullName>
    </recommendedName>
</protein>
<dbReference type="GO" id="GO:0005737">
    <property type="term" value="C:cytoplasm"/>
    <property type="evidence" value="ECO:0007669"/>
    <property type="project" value="TreeGrafter"/>
</dbReference>
<name>A0A1F6UX17_9PROT</name>
<gene>
    <name evidence="1" type="ORF">A2W18_00995</name>
</gene>
<dbReference type="EMBL" id="MFSP01000185">
    <property type="protein sequence ID" value="OGI61955.1"/>
    <property type="molecule type" value="Genomic_DNA"/>
</dbReference>